<sequence>MMNILYLHVGAEMYGSDKVLYQLVTNIDKTKFTPFVVLPEHGKLEQALLEEHINVSVIPYPIMRRSFFSPYGVIRYVYQFLLSSRKLARFARGKKVKLIHVNTIAVLEGVYFKLFTKIPVLWHVHEILIKPRLIYKFTSFLIGHFSDKIVAISKATKRHLVQSKSIKSKDVSVIYNGLDFSKVSIGKNLRAELEIATTDLVVGHVGRVNAWKGQEDFLLACFPLLERNDHIHLILSGNAFRGEEWREKQLKELISKHSDISGRVHYLGYRSDMNAVFNTLDLFVSCSTRPEPFSMVTIEAMAHSCPVVAYDVGGPAEIVLNEVTGKLVKFREINALSQGISDLVLNDSLRTSMGKASEERVKKDFSMEQFISQFEALYQQCQKR</sequence>
<dbReference type="CDD" id="cd03801">
    <property type="entry name" value="GT4_PimA-like"/>
    <property type="match status" value="1"/>
</dbReference>
<evidence type="ECO:0000256" key="2">
    <source>
        <dbReference type="ARBA" id="ARBA00022679"/>
    </source>
</evidence>
<comment type="caution">
    <text evidence="5">The sequence shown here is derived from an EMBL/GenBank/DDBJ whole genome shotgun (WGS) entry which is preliminary data.</text>
</comment>
<organism evidence="5 6">
    <name type="scientific">Lacticaseibacillus paracasei NRIC 0644</name>
    <dbReference type="NCBI Taxonomy" id="1435038"/>
    <lineage>
        <taxon>Bacteria</taxon>
        <taxon>Bacillati</taxon>
        <taxon>Bacillota</taxon>
        <taxon>Bacilli</taxon>
        <taxon>Lactobacillales</taxon>
        <taxon>Lactobacillaceae</taxon>
        <taxon>Lacticaseibacillus</taxon>
    </lineage>
</organism>
<protein>
    <recommendedName>
        <fullName evidence="7">Glycosyltransferase</fullName>
    </recommendedName>
</protein>
<evidence type="ECO:0000259" key="3">
    <source>
        <dbReference type="Pfam" id="PF00534"/>
    </source>
</evidence>
<dbReference type="Proteomes" id="UP000032552">
    <property type="component" value="Unassembled WGS sequence"/>
</dbReference>
<name>A0A0C9QBK9_LACPA</name>
<evidence type="ECO:0000259" key="4">
    <source>
        <dbReference type="Pfam" id="PF13439"/>
    </source>
</evidence>
<keyword evidence="2" id="KW-0808">Transferase</keyword>
<feature type="domain" description="Glycosyl transferase family 1" evidence="3">
    <location>
        <begin position="188"/>
        <end position="359"/>
    </location>
</feature>
<proteinExistence type="predicted"/>
<dbReference type="Gene3D" id="3.40.50.2000">
    <property type="entry name" value="Glycogen Phosphorylase B"/>
    <property type="match status" value="2"/>
</dbReference>
<dbReference type="PANTHER" id="PTHR12526">
    <property type="entry name" value="GLYCOSYLTRANSFERASE"/>
    <property type="match status" value="1"/>
</dbReference>
<dbReference type="RefSeq" id="WP_045625146.1">
    <property type="nucleotide sequence ID" value="NZ_BAYM01000039.1"/>
</dbReference>
<dbReference type="AlphaFoldDB" id="A0A0C9QBK9"/>
<keyword evidence="1" id="KW-0328">Glycosyltransferase</keyword>
<feature type="domain" description="Glycosyltransferase subfamily 4-like N-terminal" evidence="4">
    <location>
        <begin position="15"/>
        <end position="180"/>
    </location>
</feature>
<dbReference type="SUPFAM" id="SSF53756">
    <property type="entry name" value="UDP-Glycosyltransferase/glycogen phosphorylase"/>
    <property type="match status" value="1"/>
</dbReference>
<dbReference type="InterPro" id="IPR028098">
    <property type="entry name" value="Glyco_trans_4-like_N"/>
</dbReference>
<evidence type="ECO:0008006" key="7">
    <source>
        <dbReference type="Google" id="ProtNLM"/>
    </source>
</evidence>
<gene>
    <name evidence="5" type="ORF">LC0644_0647</name>
</gene>
<reference evidence="6" key="1">
    <citation type="submission" date="2014-05" db="EMBL/GenBank/DDBJ databases">
        <title>Whole genome sequencing of Lactobacillus casei NRIC0644.</title>
        <authorList>
            <person name="Atarashi H."/>
            <person name="Yoshida Y."/>
            <person name="Fujimura S."/>
            <person name="Tanaka N."/>
            <person name="Shiwa Y."/>
            <person name="Yoshikawa H."/>
            <person name="Okada S."/>
            <person name="Nakagawa J."/>
        </authorList>
    </citation>
    <scope>NUCLEOTIDE SEQUENCE [LARGE SCALE GENOMIC DNA]</scope>
    <source>
        <strain evidence="6">NRIC0644</strain>
    </source>
</reference>
<accession>A0A0C9QBK9</accession>
<dbReference type="Pfam" id="PF13439">
    <property type="entry name" value="Glyco_transf_4"/>
    <property type="match status" value="1"/>
</dbReference>
<dbReference type="EMBL" id="BAYM01000039">
    <property type="protein sequence ID" value="GAN36058.1"/>
    <property type="molecule type" value="Genomic_DNA"/>
</dbReference>
<dbReference type="PANTHER" id="PTHR12526:SF629">
    <property type="entry name" value="TEICHURONIC ACID BIOSYNTHESIS GLYCOSYLTRANSFERASE TUAH-RELATED"/>
    <property type="match status" value="1"/>
</dbReference>
<dbReference type="InterPro" id="IPR001296">
    <property type="entry name" value="Glyco_trans_1"/>
</dbReference>
<evidence type="ECO:0000313" key="6">
    <source>
        <dbReference type="Proteomes" id="UP000032552"/>
    </source>
</evidence>
<evidence type="ECO:0000256" key="1">
    <source>
        <dbReference type="ARBA" id="ARBA00022676"/>
    </source>
</evidence>
<dbReference type="Pfam" id="PF00534">
    <property type="entry name" value="Glycos_transf_1"/>
    <property type="match status" value="1"/>
</dbReference>
<dbReference type="GO" id="GO:0016757">
    <property type="term" value="F:glycosyltransferase activity"/>
    <property type="evidence" value="ECO:0007669"/>
    <property type="project" value="UniProtKB-KW"/>
</dbReference>
<evidence type="ECO:0000313" key="5">
    <source>
        <dbReference type="EMBL" id="GAN36058.1"/>
    </source>
</evidence>